<keyword evidence="7" id="KW-0812">Transmembrane</keyword>
<reference evidence="9 10" key="1">
    <citation type="journal article" date="2017" name="BMC Genomics">
        <title>Comparative genomic and phylogenomic analyses of the Bifidobacteriaceae family.</title>
        <authorList>
            <person name="Lugli G.A."/>
            <person name="Milani C."/>
            <person name="Turroni F."/>
            <person name="Duranti S."/>
            <person name="Mancabelli L."/>
            <person name="Mangifesta M."/>
            <person name="Ferrario C."/>
            <person name="Modesto M."/>
            <person name="Mattarelli P."/>
            <person name="Jiri K."/>
            <person name="van Sinderen D."/>
            <person name="Ventura M."/>
        </authorList>
    </citation>
    <scope>NUCLEOTIDE SEQUENCE [LARGE SCALE GENOMIC DNA]</scope>
    <source>
        <strain evidence="9 10">DSM 100201</strain>
    </source>
</reference>
<feature type="active site" evidence="6">
    <location>
        <position position="53"/>
    </location>
</feature>
<accession>A0A261FHM9</accession>
<evidence type="ECO:0000256" key="3">
    <source>
        <dbReference type="ARBA" id="ARBA00009370"/>
    </source>
</evidence>
<keyword evidence="10" id="KW-1185">Reference proteome</keyword>
<protein>
    <recommendedName>
        <fullName evidence="4 7">Signal peptidase I</fullName>
        <ecNumber evidence="4 7">3.4.21.89</ecNumber>
    </recommendedName>
</protein>
<dbReference type="Pfam" id="PF10502">
    <property type="entry name" value="Peptidase_S26"/>
    <property type="match status" value="1"/>
</dbReference>
<sequence>MTVNQAPQTPSDSSADPERMTLRDLIVWAGIPLVIVLFLRLFVIGVYEIPSASMATTLQVGDRVVASKLTPRFFEIKRGDIVIFKDPNNWLGETTKSNLLIKRVIGLPGDTVACAGAGQPVTVNGHAIDDSAFIRDGVNPSDYAFSVTVTADHLFVMGDNRSNSADSRVHQGDGDHGLVPVNDVQGVAFAIYWPISHWSTLNRPDDAFANVGGVEGAK</sequence>
<evidence type="ECO:0000256" key="5">
    <source>
        <dbReference type="ARBA" id="ARBA00022801"/>
    </source>
</evidence>
<dbReference type="CDD" id="cd06530">
    <property type="entry name" value="S26_SPase_I"/>
    <property type="match status" value="1"/>
</dbReference>
<organism evidence="9 10">
    <name type="scientific">Bifidobacterium tissieri</name>
    <dbReference type="NCBI Taxonomy" id="1630162"/>
    <lineage>
        <taxon>Bacteria</taxon>
        <taxon>Bacillati</taxon>
        <taxon>Actinomycetota</taxon>
        <taxon>Actinomycetes</taxon>
        <taxon>Bifidobacteriales</taxon>
        <taxon>Bifidobacteriaceae</taxon>
        <taxon>Bifidobacterium</taxon>
    </lineage>
</organism>
<dbReference type="InterPro" id="IPR036286">
    <property type="entry name" value="LexA/Signal_pep-like_sf"/>
</dbReference>
<evidence type="ECO:0000313" key="10">
    <source>
        <dbReference type="Proteomes" id="UP000216444"/>
    </source>
</evidence>
<keyword evidence="5 7" id="KW-0378">Hydrolase</keyword>
<dbReference type="EMBL" id="MWWV01000003">
    <property type="protein sequence ID" value="OZG58671.1"/>
    <property type="molecule type" value="Genomic_DNA"/>
</dbReference>
<comment type="subcellular location">
    <subcellularLocation>
        <location evidence="2">Cell membrane</location>
        <topology evidence="2">Single-pass type II membrane protein</topology>
    </subcellularLocation>
    <subcellularLocation>
        <location evidence="7">Membrane</location>
        <topology evidence="7">Single-pass type II membrane protein</topology>
    </subcellularLocation>
</comment>
<dbReference type="EC" id="3.4.21.89" evidence="4 7"/>
<evidence type="ECO:0000256" key="6">
    <source>
        <dbReference type="PIRSR" id="PIRSR600223-1"/>
    </source>
</evidence>
<dbReference type="PRINTS" id="PR00727">
    <property type="entry name" value="LEADERPTASE"/>
</dbReference>
<evidence type="ECO:0000256" key="2">
    <source>
        <dbReference type="ARBA" id="ARBA00004401"/>
    </source>
</evidence>
<evidence type="ECO:0000256" key="4">
    <source>
        <dbReference type="ARBA" id="ARBA00013208"/>
    </source>
</evidence>
<gene>
    <name evidence="9" type="ORF">BTIS_0392</name>
</gene>
<dbReference type="RefSeq" id="WP_169713041.1">
    <property type="nucleotide sequence ID" value="NZ_MWWV01000003.1"/>
</dbReference>
<keyword evidence="7" id="KW-1133">Transmembrane helix</keyword>
<dbReference type="InterPro" id="IPR019758">
    <property type="entry name" value="Pept_S26A_signal_pept_1_CS"/>
</dbReference>
<dbReference type="NCBIfam" id="TIGR02227">
    <property type="entry name" value="sigpep_I_bact"/>
    <property type="match status" value="1"/>
</dbReference>
<evidence type="ECO:0000313" key="9">
    <source>
        <dbReference type="EMBL" id="OZG58671.1"/>
    </source>
</evidence>
<evidence type="ECO:0000256" key="1">
    <source>
        <dbReference type="ARBA" id="ARBA00000677"/>
    </source>
</evidence>
<keyword evidence="7" id="KW-0472">Membrane</keyword>
<comment type="catalytic activity">
    <reaction evidence="1 7">
        <text>Cleavage of hydrophobic, N-terminal signal or leader sequences from secreted and periplasmic proteins.</text>
        <dbReference type="EC" id="3.4.21.89"/>
    </reaction>
</comment>
<comment type="caution">
    <text evidence="9">The sequence shown here is derived from an EMBL/GenBank/DDBJ whole genome shotgun (WGS) entry which is preliminary data.</text>
</comment>
<dbReference type="AlphaFoldDB" id="A0A261FHM9"/>
<proteinExistence type="inferred from homology"/>
<evidence type="ECO:0000259" key="8">
    <source>
        <dbReference type="Pfam" id="PF10502"/>
    </source>
</evidence>
<feature type="transmembrane region" description="Helical" evidence="7">
    <location>
        <begin position="25"/>
        <end position="47"/>
    </location>
</feature>
<dbReference type="PROSITE" id="PS00761">
    <property type="entry name" value="SPASE_I_3"/>
    <property type="match status" value="1"/>
</dbReference>
<dbReference type="SUPFAM" id="SSF51306">
    <property type="entry name" value="LexA/Signal peptidase"/>
    <property type="match status" value="1"/>
</dbReference>
<dbReference type="GO" id="GO:0006465">
    <property type="term" value="P:signal peptide processing"/>
    <property type="evidence" value="ECO:0007669"/>
    <property type="project" value="InterPro"/>
</dbReference>
<name>A0A261FHM9_9BIFI</name>
<dbReference type="Proteomes" id="UP000216444">
    <property type="component" value="Unassembled WGS sequence"/>
</dbReference>
<feature type="domain" description="Peptidase S26" evidence="8">
    <location>
        <begin position="23"/>
        <end position="193"/>
    </location>
</feature>
<dbReference type="InterPro" id="IPR000223">
    <property type="entry name" value="Pept_S26A_signal_pept_1"/>
</dbReference>
<dbReference type="GO" id="GO:0004252">
    <property type="term" value="F:serine-type endopeptidase activity"/>
    <property type="evidence" value="ECO:0007669"/>
    <property type="project" value="InterPro"/>
</dbReference>
<dbReference type="GO" id="GO:0005886">
    <property type="term" value="C:plasma membrane"/>
    <property type="evidence" value="ECO:0007669"/>
    <property type="project" value="UniProtKB-SubCell"/>
</dbReference>
<comment type="similarity">
    <text evidence="3 7">Belongs to the peptidase S26 family.</text>
</comment>
<evidence type="ECO:0000256" key="7">
    <source>
        <dbReference type="RuleBase" id="RU362042"/>
    </source>
</evidence>
<keyword evidence="7" id="KW-0645">Protease</keyword>
<feature type="active site" evidence="6">
    <location>
        <position position="102"/>
    </location>
</feature>
<dbReference type="PANTHER" id="PTHR43390:SF1">
    <property type="entry name" value="CHLOROPLAST PROCESSING PEPTIDASE"/>
    <property type="match status" value="1"/>
</dbReference>
<dbReference type="InterPro" id="IPR019533">
    <property type="entry name" value="Peptidase_S26"/>
</dbReference>
<dbReference type="PANTHER" id="PTHR43390">
    <property type="entry name" value="SIGNAL PEPTIDASE I"/>
    <property type="match status" value="1"/>
</dbReference>
<dbReference type="GO" id="GO:0009003">
    <property type="term" value="F:signal peptidase activity"/>
    <property type="evidence" value="ECO:0007669"/>
    <property type="project" value="UniProtKB-EC"/>
</dbReference>
<dbReference type="Gene3D" id="2.10.109.10">
    <property type="entry name" value="Umud Fragment, subunit A"/>
    <property type="match status" value="1"/>
</dbReference>